<evidence type="ECO:0000313" key="1">
    <source>
        <dbReference type="EMBL" id="OHA91128.1"/>
    </source>
</evidence>
<organism evidence="1 2">
    <name type="scientific">Candidatus Zambryskibacteria bacterium RIFCSPHIGHO2_01_FULL_49_18</name>
    <dbReference type="NCBI Taxonomy" id="1802740"/>
    <lineage>
        <taxon>Bacteria</taxon>
        <taxon>Candidatus Zambryskiibacteriota</taxon>
    </lineage>
</organism>
<reference evidence="1 2" key="1">
    <citation type="journal article" date="2016" name="Nat. Commun.">
        <title>Thousands of microbial genomes shed light on interconnected biogeochemical processes in an aquifer system.</title>
        <authorList>
            <person name="Anantharaman K."/>
            <person name="Brown C.T."/>
            <person name="Hug L.A."/>
            <person name="Sharon I."/>
            <person name="Castelle C.J."/>
            <person name="Probst A.J."/>
            <person name="Thomas B.C."/>
            <person name="Singh A."/>
            <person name="Wilkins M.J."/>
            <person name="Karaoz U."/>
            <person name="Brodie E.L."/>
            <person name="Williams K.H."/>
            <person name="Hubbard S.S."/>
            <person name="Banfield J.F."/>
        </authorList>
    </citation>
    <scope>NUCLEOTIDE SEQUENCE [LARGE SCALE GENOMIC DNA]</scope>
</reference>
<accession>A0A1G2T2A0</accession>
<dbReference type="Proteomes" id="UP000178612">
    <property type="component" value="Unassembled WGS sequence"/>
</dbReference>
<dbReference type="AlphaFoldDB" id="A0A1G2T2A0"/>
<gene>
    <name evidence="1" type="ORF">A2758_01465</name>
</gene>
<sequence length="223" mass="25100">MSSYSEGQIHQLADQMESAGLTPKHVTRLGQSFDTMLNIRRVLDGEATFQFNQAVEPETPKKIIMPIALKPVTSDGVSGKDGIKDLEKARYNVGDWVKDVMKQKVYVVTNGKVYKPVVLKGEDFTDDERVTSNIRKVAEEMKLVTPPAQLARLLRKSVSDEELEQMGLYALIVMHQPITGSGGFPNVLGLYRNDEGRWLNAYFGHAGHRWYRDLGFVFLAPQE</sequence>
<evidence type="ECO:0000313" key="2">
    <source>
        <dbReference type="Proteomes" id="UP000178612"/>
    </source>
</evidence>
<name>A0A1G2T2A0_9BACT</name>
<proteinExistence type="predicted"/>
<dbReference type="EMBL" id="MHVJ01000013">
    <property type="protein sequence ID" value="OHA91128.1"/>
    <property type="molecule type" value="Genomic_DNA"/>
</dbReference>
<comment type="caution">
    <text evidence="1">The sequence shown here is derived from an EMBL/GenBank/DDBJ whole genome shotgun (WGS) entry which is preliminary data.</text>
</comment>
<protein>
    <submittedName>
        <fullName evidence="1">Uncharacterized protein</fullName>
    </submittedName>
</protein>